<dbReference type="Pfam" id="PF02104">
    <property type="entry name" value="SURF1"/>
    <property type="match status" value="1"/>
</dbReference>
<sequence>MIVLGAAALTMFLGLLALGVWQVERRAWKLDLIARVDQRVAAEPVAPPGPADWAGVNADRDEYRHVHISGRFLNDREAQVTASTVKGAGYWVMTPLRADDGTVVLVNRGFVPTENRDPATRAAGQVEGPVTVTGLLRITEPKGGFLRSNDPAAERWYSRDVTAIAAARGLTNAAPYFIDADAAPNPGGLPIGGLTVISFPNSHLVYAITWFGLAALLLVGVGYAVRSERRGRRDSKGSA</sequence>
<evidence type="ECO:0000313" key="8">
    <source>
        <dbReference type="Proteomes" id="UP000029995"/>
    </source>
</evidence>
<evidence type="ECO:0000256" key="1">
    <source>
        <dbReference type="ARBA" id="ARBA00004370"/>
    </source>
</evidence>
<dbReference type="InterPro" id="IPR045214">
    <property type="entry name" value="Surf1/Surf4"/>
</dbReference>
<keyword evidence="6" id="KW-1003">Cell membrane</keyword>
<keyword evidence="5 6" id="KW-0472">Membrane</keyword>
<evidence type="ECO:0000256" key="6">
    <source>
        <dbReference type="RuleBase" id="RU363076"/>
    </source>
</evidence>
<evidence type="ECO:0000313" key="7">
    <source>
        <dbReference type="EMBL" id="KGM35224.1"/>
    </source>
</evidence>
<keyword evidence="4 6" id="KW-1133">Transmembrane helix</keyword>
<name>A0A0A0DAT8_9PROT</name>
<dbReference type="EMBL" id="JANX01000041">
    <property type="protein sequence ID" value="KGM35224.1"/>
    <property type="molecule type" value="Genomic_DNA"/>
</dbReference>
<accession>A0A0A0DAT8</accession>
<dbReference type="GO" id="GO:0005886">
    <property type="term" value="C:plasma membrane"/>
    <property type="evidence" value="ECO:0007669"/>
    <property type="project" value="UniProtKB-SubCell"/>
</dbReference>
<gene>
    <name evidence="7" type="ORF">P409_05730</name>
</gene>
<comment type="caution">
    <text evidence="7">The sequence shown here is derived from an EMBL/GenBank/DDBJ whole genome shotgun (WGS) entry which is preliminary data.</text>
</comment>
<dbReference type="InterPro" id="IPR002994">
    <property type="entry name" value="Surf1/Shy1"/>
</dbReference>
<dbReference type="CDD" id="cd06662">
    <property type="entry name" value="SURF1"/>
    <property type="match status" value="1"/>
</dbReference>
<protein>
    <recommendedName>
        <fullName evidence="6">SURF1-like protein</fullName>
    </recommendedName>
</protein>
<reference evidence="7 8" key="1">
    <citation type="submission" date="2014-01" db="EMBL/GenBank/DDBJ databases">
        <title>Genome sequence determination for a cystic fibrosis isolate, Inquilinus limosus.</title>
        <authorList>
            <person name="Pino M."/>
            <person name="Di Conza J."/>
            <person name="Gutkind G."/>
        </authorList>
    </citation>
    <scope>NUCLEOTIDE SEQUENCE [LARGE SCALE GENOMIC DNA]</scope>
    <source>
        <strain evidence="7 8">MP06</strain>
    </source>
</reference>
<dbReference type="Proteomes" id="UP000029995">
    <property type="component" value="Unassembled WGS sequence"/>
</dbReference>
<comment type="caution">
    <text evidence="6">Lacks conserved residue(s) required for the propagation of feature annotation.</text>
</comment>
<evidence type="ECO:0000256" key="4">
    <source>
        <dbReference type="ARBA" id="ARBA00022989"/>
    </source>
</evidence>
<dbReference type="PANTHER" id="PTHR23427:SF2">
    <property type="entry name" value="SURFEIT LOCUS PROTEIN 1"/>
    <property type="match status" value="1"/>
</dbReference>
<proteinExistence type="inferred from homology"/>
<dbReference type="AlphaFoldDB" id="A0A0A0DAT8"/>
<organism evidence="7 8">
    <name type="scientific">Inquilinus limosus MP06</name>
    <dbReference type="NCBI Taxonomy" id="1398085"/>
    <lineage>
        <taxon>Bacteria</taxon>
        <taxon>Pseudomonadati</taxon>
        <taxon>Pseudomonadota</taxon>
        <taxon>Alphaproteobacteria</taxon>
        <taxon>Rhodospirillales</taxon>
        <taxon>Rhodospirillaceae</taxon>
        <taxon>Inquilinus</taxon>
    </lineage>
</organism>
<comment type="subcellular location">
    <subcellularLocation>
        <location evidence="6">Cell membrane</location>
        <topology evidence="6">Multi-pass membrane protein</topology>
    </subcellularLocation>
    <subcellularLocation>
        <location evidence="1">Membrane</location>
    </subcellularLocation>
</comment>
<keyword evidence="3 6" id="KW-0812">Transmembrane</keyword>
<evidence type="ECO:0000256" key="3">
    <source>
        <dbReference type="ARBA" id="ARBA00022692"/>
    </source>
</evidence>
<feature type="transmembrane region" description="Helical" evidence="6">
    <location>
        <begin position="204"/>
        <end position="225"/>
    </location>
</feature>
<dbReference type="PANTHER" id="PTHR23427">
    <property type="entry name" value="SURFEIT LOCUS PROTEIN"/>
    <property type="match status" value="1"/>
</dbReference>
<evidence type="ECO:0000256" key="2">
    <source>
        <dbReference type="ARBA" id="ARBA00007165"/>
    </source>
</evidence>
<comment type="similarity">
    <text evidence="2 6">Belongs to the SURF1 family.</text>
</comment>
<dbReference type="PROSITE" id="PS50895">
    <property type="entry name" value="SURF1"/>
    <property type="match status" value="1"/>
</dbReference>
<evidence type="ECO:0000256" key="5">
    <source>
        <dbReference type="ARBA" id="ARBA00023136"/>
    </source>
</evidence>